<comment type="caution">
    <text evidence="1">The sequence shown here is derived from an EMBL/GenBank/DDBJ whole genome shotgun (WGS) entry which is preliminary data.</text>
</comment>
<dbReference type="RefSeq" id="WP_087706350.1">
    <property type="nucleotide sequence ID" value="NZ_MVAG01000057.1"/>
</dbReference>
<proteinExistence type="predicted"/>
<dbReference type="AlphaFoldDB" id="A0A202CDN8"/>
<gene>
    <name evidence="1" type="ORF">B0E34_02120</name>
</gene>
<keyword evidence="2" id="KW-1185">Reference proteome</keyword>
<accession>A0A202CDN8</accession>
<dbReference type="Proteomes" id="UP000196355">
    <property type="component" value="Unassembled WGS sequence"/>
</dbReference>
<sequence>MKFKINEEVLEIASGKKCIVVATKEEPYTHTYNQKEMYPPNNFDYIVLIKIDTNQYKGEMYVYEHQLIKIIN</sequence>
<protein>
    <submittedName>
        <fullName evidence="1">Uncharacterized protein</fullName>
    </submittedName>
</protein>
<evidence type="ECO:0000313" key="1">
    <source>
        <dbReference type="EMBL" id="OVE61798.1"/>
    </source>
</evidence>
<organism evidence="1 2">
    <name type="scientific">Chryseobacterium mucoviscidosis</name>
    <dbReference type="NCBI Taxonomy" id="1945581"/>
    <lineage>
        <taxon>Bacteria</taxon>
        <taxon>Pseudomonadati</taxon>
        <taxon>Bacteroidota</taxon>
        <taxon>Flavobacteriia</taxon>
        <taxon>Flavobacteriales</taxon>
        <taxon>Weeksellaceae</taxon>
        <taxon>Chryseobacterium group</taxon>
        <taxon>Chryseobacterium</taxon>
    </lineage>
</organism>
<reference evidence="2" key="1">
    <citation type="submission" date="2017-02" db="EMBL/GenBank/DDBJ databases">
        <authorList>
            <person name="Tetz G."/>
            <person name="Tetz V."/>
        </authorList>
    </citation>
    <scope>NUCLEOTIDE SEQUENCE [LARGE SCALE GENOMIC DNA]</scope>
    <source>
        <strain evidence="2">VT16-26</strain>
    </source>
</reference>
<name>A0A202CDN8_9FLAO</name>
<evidence type="ECO:0000313" key="2">
    <source>
        <dbReference type="Proteomes" id="UP000196355"/>
    </source>
</evidence>
<dbReference type="EMBL" id="MVAG01000057">
    <property type="protein sequence ID" value="OVE61798.1"/>
    <property type="molecule type" value="Genomic_DNA"/>
</dbReference>